<dbReference type="SUPFAM" id="SSF50249">
    <property type="entry name" value="Nucleic acid-binding proteins"/>
    <property type="match status" value="1"/>
</dbReference>
<dbReference type="Pfam" id="PF12172">
    <property type="entry name" value="zf-ChsH2"/>
    <property type="match status" value="1"/>
</dbReference>
<name>A0ABN7PWK4_9BURK</name>
<feature type="domain" description="ChsH2 C-terminal OB-fold" evidence="1">
    <location>
        <begin position="61"/>
        <end position="122"/>
    </location>
</feature>
<reference evidence="3 4" key="1">
    <citation type="submission" date="2021-03" db="EMBL/GenBank/DDBJ databases">
        <authorList>
            <person name="Peeters C."/>
        </authorList>
    </citation>
    <scope>NUCLEOTIDE SEQUENCE [LARGE SCALE GENOMIC DNA]</scope>
    <source>
        <strain evidence="3 4">LMG 26411</strain>
    </source>
</reference>
<feature type="domain" description="ChsH2 rubredoxin-like zinc ribbon" evidence="2">
    <location>
        <begin position="21"/>
        <end position="54"/>
    </location>
</feature>
<proteinExistence type="predicted"/>
<accession>A0ABN7PWK4</accession>
<sequence>MIQTKDGWPQPYALLDAQPYWEGLAAGQLKYQRCTSCGEAVWPAHSFCPHCEADDGDGLVWQEAKGTGTLYSFSTVMRGPTPAFASIAPYTVGFVEMDEGYHLFAQIEGSPETLRIGARMTAQLIERGGQRLPVFSAA</sequence>
<organism evidence="3 4">
    <name type="scientific">Cupriavidus numazuensis</name>
    <dbReference type="NCBI Taxonomy" id="221992"/>
    <lineage>
        <taxon>Bacteria</taxon>
        <taxon>Pseudomonadati</taxon>
        <taxon>Pseudomonadota</taxon>
        <taxon>Betaproteobacteria</taxon>
        <taxon>Burkholderiales</taxon>
        <taxon>Burkholderiaceae</taxon>
        <taxon>Cupriavidus</taxon>
    </lineage>
</organism>
<dbReference type="RefSeq" id="WP_211953590.1">
    <property type="nucleotide sequence ID" value="NZ_CAJPVI010000013.1"/>
</dbReference>
<dbReference type="Pfam" id="PF01796">
    <property type="entry name" value="OB_ChsH2_C"/>
    <property type="match status" value="1"/>
</dbReference>
<evidence type="ECO:0008006" key="5">
    <source>
        <dbReference type="Google" id="ProtNLM"/>
    </source>
</evidence>
<dbReference type="PANTHER" id="PTHR34075:SF5">
    <property type="entry name" value="BLR3430 PROTEIN"/>
    <property type="match status" value="1"/>
</dbReference>
<evidence type="ECO:0000313" key="3">
    <source>
        <dbReference type="EMBL" id="CAG2144139.1"/>
    </source>
</evidence>
<dbReference type="InterPro" id="IPR052513">
    <property type="entry name" value="Thioester_dehydratase-like"/>
</dbReference>
<dbReference type="EMBL" id="CAJPVI010000013">
    <property type="protein sequence ID" value="CAG2144139.1"/>
    <property type="molecule type" value="Genomic_DNA"/>
</dbReference>
<dbReference type="InterPro" id="IPR002878">
    <property type="entry name" value="ChsH2_C"/>
</dbReference>
<evidence type="ECO:0000313" key="4">
    <source>
        <dbReference type="Proteomes" id="UP000672657"/>
    </source>
</evidence>
<dbReference type="PANTHER" id="PTHR34075">
    <property type="entry name" value="BLR3430 PROTEIN"/>
    <property type="match status" value="1"/>
</dbReference>
<evidence type="ECO:0000259" key="2">
    <source>
        <dbReference type="Pfam" id="PF12172"/>
    </source>
</evidence>
<comment type="caution">
    <text evidence="3">The sequence shown here is derived from an EMBL/GenBank/DDBJ whole genome shotgun (WGS) entry which is preliminary data.</text>
</comment>
<dbReference type="Proteomes" id="UP000672657">
    <property type="component" value="Unassembled WGS sequence"/>
</dbReference>
<protein>
    <recommendedName>
        <fullName evidence="5">DNA-binding protein</fullName>
    </recommendedName>
</protein>
<keyword evidence="4" id="KW-1185">Reference proteome</keyword>
<evidence type="ECO:0000259" key="1">
    <source>
        <dbReference type="Pfam" id="PF01796"/>
    </source>
</evidence>
<dbReference type="InterPro" id="IPR022002">
    <property type="entry name" value="ChsH2_Znr"/>
</dbReference>
<dbReference type="Gene3D" id="6.10.30.10">
    <property type="match status" value="1"/>
</dbReference>
<gene>
    <name evidence="3" type="ORF">LMG26411_02509</name>
</gene>
<dbReference type="InterPro" id="IPR012340">
    <property type="entry name" value="NA-bd_OB-fold"/>
</dbReference>